<feature type="transmembrane region" description="Helical" evidence="12">
    <location>
        <begin position="550"/>
        <end position="572"/>
    </location>
</feature>
<feature type="transmembrane region" description="Helical" evidence="12">
    <location>
        <begin position="58"/>
        <end position="79"/>
    </location>
</feature>
<evidence type="ECO:0000313" key="14">
    <source>
        <dbReference type="EMBL" id="GAV64785.1"/>
    </source>
</evidence>
<dbReference type="InterPro" id="IPR044880">
    <property type="entry name" value="NCX_ion-bd_dom_sf"/>
</dbReference>
<feature type="transmembrane region" description="Helical" evidence="12">
    <location>
        <begin position="666"/>
        <end position="691"/>
    </location>
</feature>
<comment type="subcellular location">
    <subcellularLocation>
        <location evidence="1">Membrane</location>
        <topology evidence="1">Multi-pass membrane protein</topology>
    </subcellularLocation>
</comment>
<organism evidence="14 15">
    <name type="scientific">Cephalotus follicularis</name>
    <name type="common">Albany pitcher plant</name>
    <dbReference type="NCBI Taxonomy" id="3775"/>
    <lineage>
        <taxon>Eukaryota</taxon>
        <taxon>Viridiplantae</taxon>
        <taxon>Streptophyta</taxon>
        <taxon>Embryophyta</taxon>
        <taxon>Tracheophyta</taxon>
        <taxon>Spermatophyta</taxon>
        <taxon>Magnoliopsida</taxon>
        <taxon>eudicotyledons</taxon>
        <taxon>Gunneridae</taxon>
        <taxon>Pentapetalae</taxon>
        <taxon>rosids</taxon>
        <taxon>fabids</taxon>
        <taxon>Oxalidales</taxon>
        <taxon>Cephalotaceae</taxon>
        <taxon>Cephalotus</taxon>
    </lineage>
</organism>
<dbReference type="Gene3D" id="1.20.1420.30">
    <property type="entry name" value="NCX, central ion-binding region"/>
    <property type="match status" value="2"/>
</dbReference>
<sequence length="694" mass="76266">MRDGLISLQYTHASSLPRINTLQLPQYQTKHTQSRLQYPTSLTHTLTHTSLSLIARTTFTSCFALSILAAFYPLSIAFVRIENDRTETVSCSRGDFNDRIEVIRTRIHQVEYASSFNYSRIGIDVSVNNNMTATNPKLCSGLYEHQGYPTRCEYLIAHPECNSGGVFNYLSFFYCDCQKFSFLGYVVLAVWLAALFYLLGNTAADYFCCSLEKLSNLLKLPPTLAGVSLLPLGNGAPDVFSSIAAFMGKDAGGVGLNSVLGGAVFITCVVVGIISLCVAEKRVQIDRKCFIRDICFFLLTLAALATVLITGKVSFGGAVAFVSVYVIYAFVVAANEFLRKHVHRLSLDSVMPLLPVKGSIFSNGSEDNISVYASLLESDTESDVPKLQNKLPHWMWASHVAIYSNEAVKASPESPKSLWGWNEDEQVNGQFRCSCTLFLSWLEIPLTLPRRLTIPIVEEERWSKGYAVASASLAPVLLAGLWNIQDDVDSFSGEIAYITGFSIGSIFGVLAYFYTSPDQPPHRFLFPWVLGGFFMSIIWFYIIANELVALLVALGVIFGISPSILGLTVLAWGNSMGDLMSNVALAVNGGDGVQIAMSGCYAGPIFNILVGLGISMLLAALSRRPKSYVVPHDNSLFYTLGVLVTVLLWSLIVLPRNDMRPNKMFGIGLIMIYLIFLICRLITFMGVLSLVGVH</sequence>
<feature type="transmembrane region" description="Helical" evidence="12">
    <location>
        <begin position="605"/>
        <end position="623"/>
    </location>
</feature>
<dbReference type="PANTHER" id="PTHR12266">
    <property type="entry name" value="NA+/CA2+ K+ INDEPENDENT EXCHANGER"/>
    <property type="match status" value="1"/>
</dbReference>
<keyword evidence="8" id="KW-0915">Sodium</keyword>
<evidence type="ECO:0000256" key="11">
    <source>
        <dbReference type="ARBA" id="ARBA00038187"/>
    </source>
</evidence>
<comment type="similarity">
    <text evidence="11">Belongs to the Ca(2+):cation antiporter (CaCA) (TC 2.A.19) family. Cation/calcium exchanger (CCX) subfamily.</text>
</comment>
<dbReference type="GO" id="GO:0006813">
    <property type="term" value="P:potassium ion transport"/>
    <property type="evidence" value="ECO:0007669"/>
    <property type="project" value="UniProtKB-KW"/>
</dbReference>
<dbReference type="GO" id="GO:0006814">
    <property type="term" value="P:sodium ion transport"/>
    <property type="evidence" value="ECO:0007669"/>
    <property type="project" value="UniProtKB-KW"/>
</dbReference>
<evidence type="ECO:0000256" key="12">
    <source>
        <dbReference type="SAM" id="Phobius"/>
    </source>
</evidence>
<keyword evidence="15" id="KW-1185">Reference proteome</keyword>
<keyword evidence="10" id="KW-0739">Sodium transport</keyword>
<dbReference type="PANTHER" id="PTHR12266:SF17">
    <property type="entry name" value="SODIUM_CALCIUM EXCHANGER MEMBRANE REGION DOMAIN-CONTAINING PROTEIN"/>
    <property type="match status" value="1"/>
</dbReference>
<evidence type="ECO:0000256" key="1">
    <source>
        <dbReference type="ARBA" id="ARBA00004141"/>
    </source>
</evidence>
<dbReference type="GO" id="GO:0016020">
    <property type="term" value="C:membrane"/>
    <property type="evidence" value="ECO:0007669"/>
    <property type="project" value="UniProtKB-SubCell"/>
</dbReference>
<comment type="caution">
    <text evidence="14">The sequence shown here is derived from an EMBL/GenBank/DDBJ whole genome shotgun (WGS) entry which is preliminary data.</text>
</comment>
<feature type="transmembrane region" description="Helical" evidence="12">
    <location>
        <begin position="495"/>
        <end position="513"/>
    </location>
</feature>
<evidence type="ECO:0000256" key="9">
    <source>
        <dbReference type="ARBA" id="ARBA00023136"/>
    </source>
</evidence>
<dbReference type="GO" id="GO:0015297">
    <property type="term" value="F:antiporter activity"/>
    <property type="evidence" value="ECO:0007669"/>
    <property type="project" value="UniProtKB-KW"/>
</dbReference>
<keyword evidence="5 12" id="KW-0812">Transmembrane</keyword>
<evidence type="ECO:0000256" key="5">
    <source>
        <dbReference type="ARBA" id="ARBA00022692"/>
    </source>
</evidence>
<keyword evidence="2" id="KW-0813">Transport</keyword>
<keyword evidence="4" id="KW-0633">Potassium transport</keyword>
<evidence type="ECO:0000259" key="13">
    <source>
        <dbReference type="Pfam" id="PF01699"/>
    </source>
</evidence>
<evidence type="ECO:0000256" key="8">
    <source>
        <dbReference type="ARBA" id="ARBA00023053"/>
    </source>
</evidence>
<keyword evidence="10" id="KW-0406">Ion transport</keyword>
<dbReference type="Proteomes" id="UP000187406">
    <property type="component" value="Unassembled WGS sequence"/>
</dbReference>
<feature type="transmembrane region" description="Helical" evidence="12">
    <location>
        <begin position="315"/>
        <end position="334"/>
    </location>
</feature>
<feature type="domain" description="Sodium/calcium exchanger membrane region" evidence="13">
    <location>
        <begin position="529"/>
        <end position="679"/>
    </location>
</feature>
<feature type="transmembrane region" description="Helical" evidence="12">
    <location>
        <begin position="635"/>
        <end position="654"/>
    </location>
</feature>
<evidence type="ECO:0000256" key="10">
    <source>
        <dbReference type="ARBA" id="ARBA00023201"/>
    </source>
</evidence>
<dbReference type="STRING" id="3775.A0A1Q3BA55"/>
<feature type="transmembrane region" description="Helical" evidence="12">
    <location>
        <begin position="180"/>
        <end position="199"/>
    </location>
</feature>
<dbReference type="Pfam" id="PF01699">
    <property type="entry name" value="Na_Ca_ex"/>
    <property type="match status" value="2"/>
</dbReference>
<accession>A0A1Q3BA55</accession>
<proteinExistence type="inferred from homology"/>
<dbReference type="AlphaFoldDB" id="A0A1Q3BA55"/>
<feature type="domain" description="Sodium/calcium exchanger membrane region" evidence="13">
    <location>
        <begin position="189"/>
        <end position="332"/>
    </location>
</feature>
<feature type="transmembrane region" description="Helical" evidence="12">
    <location>
        <begin position="259"/>
        <end position="278"/>
    </location>
</feature>
<evidence type="ECO:0000256" key="7">
    <source>
        <dbReference type="ARBA" id="ARBA00022989"/>
    </source>
</evidence>
<evidence type="ECO:0000256" key="3">
    <source>
        <dbReference type="ARBA" id="ARBA00022449"/>
    </source>
</evidence>
<dbReference type="GO" id="GO:0008324">
    <property type="term" value="F:monoatomic cation transmembrane transporter activity"/>
    <property type="evidence" value="ECO:0007669"/>
    <property type="project" value="TreeGrafter"/>
</dbReference>
<keyword evidence="9 12" id="KW-0472">Membrane</keyword>
<dbReference type="InterPro" id="IPR051359">
    <property type="entry name" value="CaCA_antiporter"/>
</dbReference>
<dbReference type="InParanoid" id="A0A1Q3BA55"/>
<dbReference type="EMBL" id="BDDD01000364">
    <property type="protein sequence ID" value="GAV64785.1"/>
    <property type="molecule type" value="Genomic_DNA"/>
</dbReference>
<keyword evidence="3" id="KW-0050">Antiport</keyword>
<reference evidence="15" key="1">
    <citation type="submission" date="2016-04" db="EMBL/GenBank/DDBJ databases">
        <title>Cephalotus genome sequencing.</title>
        <authorList>
            <person name="Fukushima K."/>
            <person name="Hasebe M."/>
            <person name="Fang X."/>
        </authorList>
    </citation>
    <scope>NUCLEOTIDE SEQUENCE [LARGE SCALE GENOMIC DNA]</scope>
    <source>
        <strain evidence="15">cv. St1</strain>
    </source>
</reference>
<feature type="transmembrane region" description="Helical" evidence="12">
    <location>
        <begin position="525"/>
        <end position="544"/>
    </location>
</feature>
<feature type="transmembrane region" description="Helical" evidence="12">
    <location>
        <begin position="290"/>
        <end position="309"/>
    </location>
</feature>
<protein>
    <submittedName>
        <fullName evidence="14">Na_Ca_ex domain-containing protein</fullName>
    </submittedName>
</protein>
<name>A0A1Q3BA55_CEPFO</name>
<evidence type="ECO:0000256" key="6">
    <source>
        <dbReference type="ARBA" id="ARBA00022958"/>
    </source>
</evidence>
<evidence type="ECO:0000256" key="4">
    <source>
        <dbReference type="ARBA" id="ARBA00022538"/>
    </source>
</evidence>
<keyword evidence="6" id="KW-0630">Potassium</keyword>
<gene>
    <name evidence="14" type="ORF">CFOL_v3_08300</name>
</gene>
<dbReference type="OrthoDB" id="407410at2759"/>
<keyword evidence="7 12" id="KW-1133">Transmembrane helix</keyword>
<dbReference type="InterPro" id="IPR004837">
    <property type="entry name" value="NaCa_Exmemb"/>
</dbReference>
<evidence type="ECO:0000256" key="2">
    <source>
        <dbReference type="ARBA" id="ARBA00022448"/>
    </source>
</evidence>
<evidence type="ECO:0000313" key="15">
    <source>
        <dbReference type="Proteomes" id="UP000187406"/>
    </source>
</evidence>